<protein>
    <recommendedName>
        <fullName evidence="1">Transglutaminase-like domain-containing protein</fullName>
    </recommendedName>
</protein>
<dbReference type="KEGG" id="bgg:CFK41_08935"/>
<organism evidence="2 3">
    <name type="scientific">Brachybacterium ginsengisoli</name>
    <dbReference type="NCBI Taxonomy" id="1331682"/>
    <lineage>
        <taxon>Bacteria</taxon>
        <taxon>Bacillati</taxon>
        <taxon>Actinomycetota</taxon>
        <taxon>Actinomycetes</taxon>
        <taxon>Micrococcales</taxon>
        <taxon>Dermabacteraceae</taxon>
        <taxon>Brachybacterium</taxon>
    </lineage>
</organism>
<evidence type="ECO:0000313" key="2">
    <source>
        <dbReference type="EMBL" id="ATG56560.1"/>
    </source>
</evidence>
<dbReference type="OrthoDB" id="148799at2"/>
<proteinExistence type="predicted"/>
<evidence type="ECO:0000313" key="3">
    <source>
        <dbReference type="Proteomes" id="UP000217889"/>
    </source>
</evidence>
<dbReference type="Gene3D" id="3.10.620.30">
    <property type="match status" value="1"/>
</dbReference>
<reference evidence="2 3" key="1">
    <citation type="journal article" date="2014" name="Int. J. Syst. Evol. Microbiol.">
        <title>Brachybacterium ginsengisoli sp. nov., isolated from soil of a ginseng field.</title>
        <authorList>
            <person name="Hoang V.A."/>
            <person name="Kim Y.J."/>
            <person name="Nguyen N.L."/>
            <person name="Yang D.C."/>
        </authorList>
    </citation>
    <scope>NUCLEOTIDE SEQUENCE [LARGE SCALE GENOMIC DNA]</scope>
    <source>
        <strain evidence="2 3">DCY80</strain>
    </source>
</reference>
<gene>
    <name evidence="2" type="ORF">CFK41_08935</name>
</gene>
<accession>A0A291H2C4</accession>
<dbReference type="Proteomes" id="UP000217889">
    <property type="component" value="Chromosome"/>
</dbReference>
<dbReference type="EMBL" id="CP023564">
    <property type="protein sequence ID" value="ATG56560.1"/>
    <property type="molecule type" value="Genomic_DNA"/>
</dbReference>
<keyword evidence="3" id="KW-1185">Reference proteome</keyword>
<dbReference type="AlphaFoldDB" id="A0A291H2C4"/>
<dbReference type="InterPro" id="IPR038765">
    <property type="entry name" value="Papain-like_cys_pep_sf"/>
</dbReference>
<feature type="domain" description="Transglutaminase-like" evidence="1">
    <location>
        <begin position="83"/>
        <end position="147"/>
    </location>
</feature>
<name>A0A291H2C4_9MICO</name>
<dbReference type="InterPro" id="IPR002931">
    <property type="entry name" value="Transglutaminase-like"/>
</dbReference>
<sequence>MPPVPADWARHTPYSDPGSQAALLDVLEPTDRGTGAVVRNLIGHYRAEADQLSPQTQDEVNLRWVAEMLGRDQDRHGAAALTDPRPLASRLQGCCRDHTLLAVSILRQHGFPARSRVGFASYFVPGWHHDHVIVELHDGDRWRRVDPEVAPDSGMLPDPLDIPAGPDSPFLTAAEAFRAVRAGELDPESFGVAPGHPLHGEGFVLAELFWELAHRYGDELLLWDDWGAIPGPEEEMDAALLALLDEVAALLIAADAGDTDAETRLHSLYTSDDRLHPGETVRSFSPVGDGMAEVDLRR</sequence>
<dbReference type="Pfam" id="PF01841">
    <property type="entry name" value="Transglut_core"/>
    <property type="match status" value="1"/>
</dbReference>
<dbReference type="SUPFAM" id="SSF54001">
    <property type="entry name" value="Cysteine proteinases"/>
    <property type="match status" value="1"/>
</dbReference>
<evidence type="ECO:0000259" key="1">
    <source>
        <dbReference type="Pfam" id="PF01841"/>
    </source>
</evidence>